<dbReference type="Gene3D" id="3.40.50.1010">
    <property type="entry name" value="5'-nuclease"/>
    <property type="match status" value="1"/>
</dbReference>
<dbReference type="SUPFAM" id="SSF88723">
    <property type="entry name" value="PIN domain-like"/>
    <property type="match status" value="1"/>
</dbReference>
<dbReference type="EMBL" id="QXIR01000022">
    <property type="protein sequence ID" value="RIW31388.1"/>
    <property type="molecule type" value="Genomic_DNA"/>
</dbReference>
<proteinExistence type="predicted"/>
<name>A0A3A1QUJ4_9BACI</name>
<organism evidence="2 3">
    <name type="scientific">Bacillus salacetis</name>
    <dbReference type="NCBI Taxonomy" id="2315464"/>
    <lineage>
        <taxon>Bacteria</taxon>
        <taxon>Bacillati</taxon>
        <taxon>Bacillota</taxon>
        <taxon>Bacilli</taxon>
        <taxon>Bacillales</taxon>
        <taxon>Bacillaceae</taxon>
        <taxon>Bacillus</taxon>
    </lineage>
</organism>
<dbReference type="Pfam" id="PF01850">
    <property type="entry name" value="PIN"/>
    <property type="match status" value="1"/>
</dbReference>
<reference evidence="2 3" key="1">
    <citation type="submission" date="2018-09" db="EMBL/GenBank/DDBJ databases">
        <title>Bacillus saliacetes sp. nov., isolated from Thai shrimp paste (Ka-pi).</title>
        <authorList>
            <person name="Daroonpunt R."/>
            <person name="Tanasupawat S."/>
            <person name="Yiamsombut S."/>
        </authorList>
    </citation>
    <scope>NUCLEOTIDE SEQUENCE [LARGE SCALE GENOMIC DNA]</scope>
    <source>
        <strain evidence="2 3">SKP7-4</strain>
    </source>
</reference>
<dbReference type="Proteomes" id="UP000265801">
    <property type="component" value="Unassembled WGS sequence"/>
</dbReference>
<protein>
    <submittedName>
        <fullName evidence="2">PIN domain-containing protein</fullName>
    </submittedName>
</protein>
<evidence type="ECO:0000259" key="1">
    <source>
        <dbReference type="Pfam" id="PF01850"/>
    </source>
</evidence>
<dbReference type="InterPro" id="IPR002716">
    <property type="entry name" value="PIN_dom"/>
</dbReference>
<comment type="caution">
    <text evidence="2">The sequence shown here is derived from an EMBL/GenBank/DDBJ whole genome shotgun (WGS) entry which is preliminary data.</text>
</comment>
<accession>A0A3A1QUJ4</accession>
<sequence>MNYPDAVDIIGQLIDDEAVIIITTLIEIRIKSNRKNYLALADHIFDITRKEMLLAAKIRRKARADDTRRKSLKAPDAIVAASALVHGAVLVSNNDKDFNWICRNFNYNGQTLAYFNPILDNKSFGEFNHLYLKGRTLD</sequence>
<dbReference type="InterPro" id="IPR029060">
    <property type="entry name" value="PIN-like_dom_sf"/>
</dbReference>
<dbReference type="AlphaFoldDB" id="A0A3A1QUJ4"/>
<evidence type="ECO:0000313" key="3">
    <source>
        <dbReference type="Proteomes" id="UP000265801"/>
    </source>
</evidence>
<gene>
    <name evidence="2" type="ORF">D3H55_15315</name>
</gene>
<evidence type="ECO:0000313" key="2">
    <source>
        <dbReference type="EMBL" id="RIW31388.1"/>
    </source>
</evidence>
<keyword evidence="3" id="KW-1185">Reference proteome</keyword>
<dbReference type="OrthoDB" id="2887352at2"/>
<feature type="domain" description="PIN" evidence="1">
    <location>
        <begin position="16"/>
        <end position="99"/>
    </location>
</feature>